<dbReference type="InterPro" id="IPR023049">
    <property type="entry name" value="GlgC_bac"/>
</dbReference>
<reference evidence="9" key="1">
    <citation type="submission" date="2018-06" db="EMBL/GenBank/DDBJ databases">
        <authorList>
            <person name="Zhirakovskaya E."/>
        </authorList>
    </citation>
    <scope>NUCLEOTIDE SEQUENCE</scope>
</reference>
<dbReference type="PROSITE" id="PS00809">
    <property type="entry name" value="ADP_GLC_PYROPHOSPH_2"/>
    <property type="match status" value="1"/>
</dbReference>
<dbReference type="InterPro" id="IPR056818">
    <property type="entry name" value="GlmU/GlgC-like_hexapep"/>
</dbReference>
<dbReference type="GO" id="GO:0005978">
    <property type="term" value="P:glycogen biosynthetic process"/>
    <property type="evidence" value="ECO:0007669"/>
    <property type="project" value="UniProtKB-KW"/>
</dbReference>
<dbReference type="InterPro" id="IPR029044">
    <property type="entry name" value="Nucleotide-diphossugar_trans"/>
</dbReference>
<evidence type="ECO:0000313" key="9">
    <source>
        <dbReference type="EMBL" id="VAW86098.1"/>
    </source>
</evidence>
<dbReference type="PANTHER" id="PTHR43523">
    <property type="entry name" value="GLUCOSE-1-PHOSPHATE ADENYLYLTRANSFERASE-RELATED"/>
    <property type="match status" value="1"/>
</dbReference>
<keyword evidence="5" id="KW-0067">ATP-binding</keyword>
<sequence>MKQDESSKITQGRFVSRITRNTLALIMAGGRGSRLKHLTAWRAKPAVPFGGKFRIIDFPLSNCINSGIRKVGILTQYKAHSLLGHIQNGWSFLRAEFGEFVELMPAQQRITENWYVGTADAVYQNIDIIRSHGAEYVLILAGDHIYKMDYGTMIAAHVESEADMTIGCIEVPIEQAKAFGVMSVSENWRVTAFAEKPDNPDTMPGSTTTALASMGIYVFNTKFLCEQLIRDADTPGSEHDFGKNIIPHAIDKYRVFGYSFRDVQTGGNGYWRDVGTVDSFWESNIELAGITPELNLYDNEWPIWTYQEQLPPAKFIFDDDGRRGMAIDSLVSGGCVISGAEVKGSVLFSMVRINSFSNIEASVILPNVKIGRNCRIKKAIIDKGCVIPEGTIIGEDPEKDAARFYVSESGVVLVTPEMLDQEYRHVR</sequence>
<dbReference type="SUPFAM" id="SSF53448">
    <property type="entry name" value="Nucleotide-diphospho-sugar transferases"/>
    <property type="match status" value="1"/>
</dbReference>
<evidence type="ECO:0000256" key="2">
    <source>
        <dbReference type="ARBA" id="ARBA00022679"/>
    </source>
</evidence>
<comment type="similarity">
    <text evidence="1">Belongs to the bacterial/plant glucose-1-phosphate adenylyltransferase family.</text>
</comment>
<dbReference type="InterPro" id="IPR011004">
    <property type="entry name" value="Trimer_LpxA-like_sf"/>
</dbReference>
<dbReference type="EC" id="2.7.7.27" evidence="9"/>
<dbReference type="InterPro" id="IPR005836">
    <property type="entry name" value="ADP_Glu_pyroP_CS"/>
</dbReference>
<feature type="domain" description="Glucose-1-phosphate adenylyltransferase/Bifunctional protein GlmU-like C-terminal hexapeptide" evidence="8">
    <location>
        <begin position="311"/>
        <end position="414"/>
    </location>
</feature>
<keyword evidence="6" id="KW-0320">Glycogen biosynthesis</keyword>
<dbReference type="InterPro" id="IPR005835">
    <property type="entry name" value="NTP_transferase_dom"/>
</dbReference>
<dbReference type="NCBIfam" id="TIGR02091">
    <property type="entry name" value="glgC"/>
    <property type="match status" value="1"/>
</dbReference>
<dbReference type="PANTHER" id="PTHR43523:SF2">
    <property type="entry name" value="GLUCOSE-1-PHOSPHATE ADENYLYLTRANSFERASE"/>
    <property type="match status" value="1"/>
</dbReference>
<evidence type="ECO:0000256" key="6">
    <source>
        <dbReference type="ARBA" id="ARBA00023056"/>
    </source>
</evidence>
<name>A0A3B0YYF5_9ZZZZ</name>
<proteinExistence type="inferred from homology"/>
<keyword evidence="4" id="KW-0547">Nucleotide-binding</keyword>
<dbReference type="HAMAP" id="MF_00624">
    <property type="entry name" value="GlgC"/>
    <property type="match status" value="1"/>
</dbReference>
<dbReference type="Pfam" id="PF00483">
    <property type="entry name" value="NTP_transferase"/>
    <property type="match status" value="1"/>
</dbReference>
<dbReference type="Gene3D" id="2.160.10.10">
    <property type="entry name" value="Hexapeptide repeat proteins"/>
    <property type="match status" value="1"/>
</dbReference>
<dbReference type="PROSITE" id="PS00808">
    <property type="entry name" value="ADP_GLC_PYROPHOSPH_1"/>
    <property type="match status" value="1"/>
</dbReference>
<protein>
    <submittedName>
        <fullName evidence="9">Glucose-1-phosphate adenylyltransferase</fullName>
        <ecNumber evidence="9">2.7.7.27</ecNumber>
    </submittedName>
</protein>
<accession>A0A3B0YYF5</accession>
<dbReference type="GO" id="GO:0005524">
    <property type="term" value="F:ATP binding"/>
    <property type="evidence" value="ECO:0007669"/>
    <property type="project" value="UniProtKB-KW"/>
</dbReference>
<dbReference type="CDD" id="cd04651">
    <property type="entry name" value="LbH_G1P_AT_C"/>
    <property type="match status" value="1"/>
</dbReference>
<feature type="domain" description="Nucleotidyl transferase" evidence="7">
    <location>
        <begin position="24"/>
        <end position="286"/>
    </location>
</feature>
<keyword evidence="3 9" id="KW-0548">Nucleotidyltransferase</keyword>
<dbReference type="NCBIfam" id="NF001947">
    <property type="entry name" value="PRK00725.1"/>
    <property type="match status" value="1"/>
</dbReference>
<evidence type="ECO:0000256" key="5">
    <source>
        <dbReference type="ARBA" id="ARBA00022840"/>
    </source>
</evidence>
<dbReference type="Gene3D" id="3.90.550.10">
    <property type="entry name" value="Spore Coat Polysaccharide Biosynthesis Protein SpsA, Chain A"/>
    <property type="match status" value="1"/>
</dbReference>
<dbReference type="InterPro" id="IPR011831">
    <property type="entry name" value="ADP-Glc_PPase"/>
</dbReference>
<evidence type="ECO:0000259" key="8">
    <source>
        <dbReference type="Pfam" id="PF24894"/>
    </source>
</evidence>
<evidence type="ECO:0000256" key="4">
    <source>
        <dbReference type="ARBA" id="ARBA00022741"/>
    </source>
</evidence>
<dbReference type="AlphaFoldDB" id="A0A3B0YYF5"/>
<dbReference type="EMBL" id="UOFP01000122">
    <property type="protein sequence ID" value="VAW86098.1"/>
    <property type="molecule type" value="Genomic_DNA"/>
</dbReference>
<dbReference type="SUPFAM" id="SSF51161">
    <property type="entry name" value="Trimeric LpxA-like enzymes"/>
    <property type="match status" value="1"/>
</dbReference>
<dbReference type="PROSITE" id="PS00810">
    <property type="entry name" value="ADP_GLC_PYROPHOSPH_3"/>
    <property type="match status" value="1"/>
</dbReference>
<dbReference type="CDD" id="cd02508">
    <property type="entry name" value="ADP_Glucose_PP"/>
    <property type="match status" value="1"/>
</dbReference>
<evidence type="ECO:0000259" key="7">
    <source>
        <dbReference type="Pfam" id="PF00483"/>
    </source>
</evidence>
<keyword evidence="2 9" id="KW-0808">Transferase</keyword>
<dbReference type="Pfam" id="PF24894">
    <property type="entry name" value="Hexapep_GlmU"/>
    <property type="match status" value="1"/>
</dbReference>
<dbReference type="NCBIfam" id="NF002023">
    <property type="entry name" value="PRK00844.1"/>
    <property type="match status" value="1"/>
</dbReference>
<organism evidence="9">
    <name type="scientific">hydrothermal vent metagenome</name>
    <dbReference type="NCBI Taxonomy" id="652676"/>
    <lineage>
        <taxon>unclassified sequences</taxon>
        <taxon>metagenomes</taxon>
        <taxon>ecological metagenomes</taxon>
    </lineage>
</organism>
<evidence type="ECO:0000256" key="3">
    <source>
        <dbReference type="ARBA" id="ARBA00022695"/>
    </source>
</evidence>
<gene>
    <name evidence="9" type="ORF">MNBD_GAMMA18-702</name>
</gene>
<dbReference type="GO" id="GO:0008878">
    <property type="term" value="F:glucose-1-phosphate adenylyltransferase activity"/>
    <property type="evidence" value="ECO:0007669"/>
    <property type="project" value="UniProtKB-EC"/>
</dbReference>
<evidence type="ECO:0000256" key="1">
    <source>
        <dbReference type="ARBA" id="ARBA00010443"/>
    </source>
</evidence>